<dbReference type="SUPFAM" id="SSF54843">
    <property type="entry name" value="Ribosomal protein L22"/>
    <property type="match status" value="1"/>
</dbReference>
<dbReference type="AlphaFoldDB" id="A0A9D1G846"/>
<accession>A0A9D1G846</accession>
<dbReference type="InterPro" id="IPR047867">
    <property type="entry name" value="Ribosomal_uL22_bac/org-type"/>
</dbReference>
<comment type="function">
    <text evidence="1 10">The globular domain of the protein is located near the polypeptide exit tunnel on the outside of the subunit, while an extended beta-hairpin is found that lines the wall of the exit tunnel in the center of the 70S ribosome.</text>
</comment>
<keyword evidence="6 10" id="KW-0689">Ribosomal protein</keyword>
<evidence type="ECO:0000256" key="12">
    <source>
        <dbReference type="RuleBase" id="RU004006"/>
    </source>
</evidence>
<evidence type="ECO:0000313" key="14">
    <source>
        <dbReference type="EMBL" id="HIS98414.1"/>
    </source>
</evidence>
<dbReference type="GO" id="GO:0003735">
    <property type="term" value="F:structural constituent of ribosome"/>
    <property type="evidence" value="ECO:0007669"/>
    <property type="project" value="InterPro"/>
</dbReference>
<comment type="similarity">
    <text evidence="2 10 11">Belongs to the universal ribosomal protein uL22 family.</text>
</comment>
<reference evidence="14" key="1">
    <citation type="submission" date="2020-10" db="EMBL/GenBank/DDBJ databases">
        <authorList>
            <person name="Gilroy R."/>
        </authorList>
    </citation>
    <scope>NUCLEOTIDE SEQUENCE</scope>
    <source>
        <strain evidence="14">ChiHecec3B27-6122</strain>
    </source>
</reference>
<evidence type="ECO:0000256" key="13">
    <source>
        <dbReference type="RuleBase" id="RU004008"/>
    </source>
</evidence>
<comment type="caution">
    <text evidence="14">The sequence shown here is derived from an EMBL/GenBank/DDBJ whole genome shotgun (WGS) entry which is preliminary data.</text>
</comment>
<dbReference type="InterPro" id="IPR005727">
    <property type="entry name" value="Ribosomal_uL22_bac/chlpt-type"/>
</dbReference>
<comment type="subunit">
    <text evidence="3 10 12">Part of the 50S ribosomal subunit.</text>
</comment>
<dbReference type="InterPro" id="IPR036394">
    <property type="entry name" value="Ribosomal_uL22_sf"/>
</dbReference>
<organism evidence="14 15">
    <name type="scientific">Candidatus Scatomorpha pullistercoris</name>
    <dbReference type="NCBI Taxonomy" id="2840929"/>
    <lineage>
        <taxon>Bacteria</taxon>
        <taxon>Bacillati</taxon>
        <taxon>Bacillota</taxon>
        <taxon>Clostridia</taxon>
        <taxon>Eubacteriales</taxon>
        <taxon>Candidatus Scatomorpha</taxon>
    </lineage>
</organism>
<name>A0A9D1G846_9FIRM</name>
<sequence>MEELKTARAQAKYVRIAPRKVQIICDMIRGKEAAYAQALMEHTPKAGCEHVIKVLKSAVANAENNFEMDPEKLYVEQAYVDAGPILKRGQPRAHGRMFRINKRTSHITVVVAEKE</sequence>
<dbReference type="Pfam" id="PF00237">
    <property type="entry name" value="Ribosomal_L22"/>
    <property type="match status" value="1"/>
</dbReference>
<evidence type="ECO:0000256" key="2">
    <source>
        <dbReference type="ARBA" id="ARBA00009451"/>
    </source>
</evidence>
<dbReference type="InterPro" id="IPR001063">
    <property type="entry name" value="Ribosomal_uL22"/>
</dbReference>
<keyword evidence="4 10" id="KW-0699">rRNA-binding</keyword>
<evidence type="ECO:0000256" key="9">
    <source>
        <dbReference type="ARBA" id="ARBA00035207"/>
    </source>
</evidence>
<evidence type="ECO:0000256" key="8">
    <source>
        <dbReference type="ARBA" id="ARBA00025084"/>
    </source>
</evidence>
<dbReference type="InterPro" id="IPR018260">
    <property type="entry name" value="Ribosomal_uL22_CS"/>
</dbReference>
<evidence type="ECO:0000256" key="4">
    <source>
        <dbReference type="ARBA" id="ARBA00022730"/>
    </source>
</evidence>
<evidence type="ECO:0000256" key="7">
    <source>
        <dbReference type="ARBA" id="ARBA00023274"/>
    </source>
</evidence>
<evidence type="ECO:0000256" key="5">
    <source>
        <dbReference type="ARBA" id="ARBA00022884"/>
    </source>
</evidence>
<protein>
    <recommendedName>
        <fullName evidence="9 10">Large ribosomal subunit protein uL22</fullName>
    </recommendedName>
</protein>
<evidence type="ECO:0000256" key="6">
    <source>
        <dbReference type="ARBA" id="ARBA00022980"/>
    </source>
</evidence>
<keyword evidence="7 10" id="KW-0687">Ribonucleoprotein</keyword>
<dbReference type="Gene3D" id="3.90.470.10">
    <property type="entry name" value="Ribosomal protein L22/L17"/>
    <property type="match status" value="1"/>
</dbReference>
<evidence type="ECO:0000313" key="15">
    <source>
        <dbReference type="Proteomes" id="UP000886876"/>
    </source>
</evidence>
<dbReference type="HAMAP" id="MF_01331_B">
    <property type="entry name" value="Ribosomal_uL22_B"/>
    <property type="match status" value="1"/>
</dbReference>
<comment type="function">
    <text evidence="8">This protein binds specifically to 23S rRNA; its binding is stimulated by other ribosomal proteins, e.g. L4, L17, and L20. It is important during the early stages of 50S assembly. It makes multiple contacts with different domains of the 23S rRNA in the assembled 50S subunit and ribosome.</text>
</comment>
<dbReference type="EMBL" id="DVJS01000265">
    <property type="protein sequence ID" value="HIS98414.1"/>
    <property type="molecule type" value="Genomic_DNA"/>
</dbReference>
<evidence type="ECO:0000256" key="11">
    <source>
        <dbReference type="RuleBase" id="RU004005"/>
    </source>
</evidence>
<dbReference type="NCBIfam" id="TIGR01044">
    <property type="entry name" value="rplV_bact"/>
    <property type="match status" value="1"/>
</dbReference>
<proteinExistence type="inferred from homology"/>
<dbReference type="CDD" id="cd00336">
    <property type="entry name" value="Ribosomal_L22"/>
    <property type="match status" value="1"/>
</dbReference>
<evidence type="ECO:0000256" key="10">
    <source>
        <dbReference type="HAMAP-Rule" id="MF_01331"/>
    </source>
</evidence>
<dbReference type="GO" id="GO:0022625">
    <property type="term" value="C:cytosolic large ribosomal subunit"/>
    <property type="evidence" value="ECO:0007669"/>
    <property type="project" value="TreeGrafter"/>
</dbReference>
<gene>
    <name evidence="10 14" type="primary">rplV</name>
    <name evidence="14" type="ORF">IAD42_10600</name>
</gene>
<evidence type="ECO:0000256" key="3">
    <source>
        <dbReference type="ARBA" id="ARBA00011838"/>
    </source>
</evidence>
<dbReference type="GO" id="GO:0019843">
    <property type="term" value="F:rRNA binding"/>
    <property type="evidence" value="ECO:0007669"/>
    <property type="project" value="UniProtKB-UniRule"/>
</dbReference>
<evidence type="ECO:0000256" key="1">
    <source>
        <dbReference type="ARBA" id="ARBA00003478"/>
    </source>
</evidence>
<keyword evidence="5 10" id="KW-0694">RNA-binding</keyword>
<dbReference type="Proteomes" id="UP000886876">
    <property type="component" value="Unassembled WGS sequence"/>
</dbReference>
<dbReference type="PROSITE" id="PS00464">
    <property type="entry name" value="RIBOSOMAL_L22"/>
    <property type="match status" value="1"/>
</dbReference>
<dbReference type="PANTHER" id="PTHR13501:SF8">
    <property type="entry name" value="LARGE RIBOSOMAL SUBUNIT PROTEIN UL22M"/>
    <property type="match status" value="1"/>
</dbReference>
<reference evidence="14" key="2">
    <citation type="journal article" date="2021" name="PeerJ">
        <title>Extensive microbial diversity within the chicken gut microbiome revealed by metagenomics and culture.</title>
        <authorList>
            <person name="Gilroy R."/>
            <person name="Ravi A."/>
            <person name="Getino M."/>
            <person name="Pursley I."/>
            <person name="Horton D.L."/>
            <person name="Alikhan N.F."/>
            <person name="Baker D."/>
            <person name="Gharbi K."/>
            <person name="Hall N."/>
            <person name="Watson M."/>
            <person name="Adriaenssens E.M."/>
            <person name="Foster-Nyarko E."/>
            <person name="Jarju S."/>
            <person name="Secka A."/>
            <person name="Antonio M."/>
            <person name="Oren A."/>
            <person name="Chaudhuri R.R."/>
            <person name="La Ragione R."/>
            <person name="Hildebrand F."/>
            <person name="Pallen M.J."/>
        </authorList>
    </citation>
    <scope>NUCLEOTIDE SEQUENCE</scope>
    <source>
        <strain evidence="14">ChiHecec3B27-6122</strain>
    </source>
</reference>
<dbReference type="PANTHER" id="PTHR13501">
    <property type="entry name" value="CHLOROPLAST 50S RIBOSOMAL PROTEIN L22-RELATED"/>
    <property type="match status" value="1"/>
</dbReference>
<dbReference type="GO" id="GO:0006412">
    <property type="term" value="P:translation"/>
    <property type="evidence" value="ECO:0007669"/>
    <property type="project" value="UniProtKB-UniRule"/>
</dbReference>
<comment type="function">
    <text evidence="10 13">This protein binds specifically to 23S rRNA; its binding is stimulated by other ribosomal proteins, e.g., L4, L17, and L20. It is important during the early stages of 50S assembly. It makes multiple contacts with different domains of the 23S rRNA in the assembled 50S subunit and ribosome.</text>
</comment>